<dbReference type="PROSITE" id="PS51257">
    <property type="entry name" value="PROKAR_LIPOPROTEIN"/>
    <property type="match status" value="1"/>
</dbReference>
<evidence type="ECO:0000313" key="2">
    <source>
        <dbReference type="Proteomes" id="UP000186895"/>
    </source>
</evidence>
<organism evidence="1 2">
    <name type="scientific">Marinobacterium stanieri</name>
    <dbReference type="NCBI Taxonomy" id="49186"/>
    <lineage>
        <taxon>Bacteria</taxon>
        <taxon>Pseudomonadati</taxon>
        <taxon>Pseudomonadota</taxon>
        <taxon>Gammaproteobacteria</taxon>
        <taxon>Oceanospirillales</taxon>
        <taxon>Oceanospirillaceae</taxon>
        <taxon>Marinobacterium</taxon>
    </lineage>
</organism>
<dbReference type="eggNOG" id="ENOG5030SV1">
    <property type="taxonomic scope" value="Bacteria"/>
</dbReference>
<dbReference type="AlphaFoldDB" id="A0A1N6WL42"/>
<accession>A0A1N6WL42</accession>
<evidence type="ECO:0008006" key="3">
    <source>
        <dbReference type="Google" id="ProtNLM"/>
    </source>
</evidence>
<dbReference type="Proteomes" id="UP000186895">
    <property type="component" value="Unassembled WGS sequence"/>
</dbReference>
<protein>
    <recommendedName>
        <fullName evidence="3">Lipoprotein</fullName>
    </recommendedName>
</protein>
<gene>
    <name evidence="1" type="ORF">SAMN05421647_11120</name>
</gene>
<reference evidence="1 2" key="1">
    <citation type="submission" date="2017-01" db="EMBL/GenBank/DDBJ databases">
        <authorList>
            <person name="Mah S.A."/>
            <person name="Swanson W.J."/>
            <person name="Moy G.W."/>
            <person name="Vacquier V.D."/>
        </authorList>
    </citation>
    <scope>NUCLEOTIDE SEQUENCE [LARGE SCALE GENOMIC DNA]</scope>
    <source>
        <strain evidence="1 2">DSM 7027</strain>
    </source>
</reference>
<proteinExistence type="predicted"/>
<dbReference type="RefSeq" id="WP_010324405.1">
    <property type="nucleotide sequence ID" value="NZ_FTMN01000011.1"/>
</dbReference>
<evidence type="ECO:0000313" key="1">
    <source>
        <dbReference type="EMBL" id="SIQ90843.1"/>
    </source>
</evidence>
<dbReference type="EMBL" id="FTMN01000011">
    <property type="protein sequence ID" value="SIQ90843.1"/>
    <property type="molecule type" value="Genomic_DNA"/>
</dbReference>
<sequence>MRVLKTAILGGLVAAITACTTGTKTEQSAAQMDLNNEDLYEVHHDGRVHVFDDLATYKQYLEVGETSFRQTFIGAGPKGETLVFGVTGADKKKTYDKIAGYNLYHGNLKPAEGFYGEMRMEGRIYIFDSLADMEAVRATGEAPLRFTQIGAGPKGETLVYVLRSDNKKQKPVELMQAFKQHNM</sequence>
<name>A0A1N6WL42_9GAMM</name>
<keyword evidence="2" id="KW-1185">Reference proteome</keyword>